<evidence type="ECO:0000256" key="6">
    <source>
        <dbReference type="ARBA" id="ARBA00022660"/>
    </source>
</evidence>
<evidence type="ECO:0000313" key="17">
    <source>
        <dbReference type="EnsemblMetazoa" id="PPAI008479-PA"/>
    </source>
</evidence>
<dbReference type="Proteomes" id="UP000092462">
    <property type="component" value="Unassembled WGS sequence"/>
</dbReference>
<evidence type="ECO:0000256" key="8">
    <source>
        <dbReference type="ARBA" id="ARBA00022792"/>
    </source>
</evidence>
<comment type="subunit">
    <text evidence="16">Complex I is composed of 45 different subunits. Interacts with BCAP31.</text>
</comment>
<dbReference type="Pfam" id="PF10183">
    <property type="entry name" value="ESSS"/>
    <property type="match status" value="1"/>
</dbReference>
<comment type="similarity">
    <text evidence="3">Belongs to the complex I NDUFB11 subunit family.</text>
</comment>
<dbReference type="InterPro" id="IPR019329">
    <property type="entry name" value="NADH_UbQ_OxRdtase_ESSS_su"/>
</dbReference>
<keyword evidence="9" id="KW-0809">Transit peptide</keyword>
<evidence type="ECO:0000256" key="7">
    <source>
        <dbReference type="ARBA" id="ARBA00022692"/>
    </source>
</evidence>
<keyword evidence="6" id="KW-0679">Respiratory chain</keyword>
<proteinExistence type="inferred from homology"/>
<organism evidence="17 18">
    <name type="scientific">Phlebotomus papatasi</name>
    <name type="common">Sandfly</name>
    <dbReference type="NCBI Taxonomy" id="29031"/>
    <lineage>
        <taxon>Eukaryota</taxon>
        <taxon>Metazoa</taxon>
        <taxon>Ecdysozoa</taxon>
        <taxon>Arthropoda</taxon>
        <taxon>Hexapoda</taxon>
        <taxon>Insecta</taxon>
        <taxon>Pterygota</taxon>
        <taxon>Neoptera</taxon>
        <taxon>Endopterygota</taxon>
        <taxon>Diptera</taxon>
        <taxon>Nematocera</taxon>
        <taxon>Psychodoidea</taxon>
        <taxon>Psychodidae</taxon>
        <taxon>Phlebotomus</taxon>
        <taxon>Phlebotomus</taxon>
    </lineage>
</organism>
<keyword evidence="10" id="KW-0249">Electron transport</keyword>
<keyword evidence="8" id="KW-0999">Mitochondrion inner membrane</keyword>
<comment type="function">
    <text evidence="1">Accessory subunit of the mitochondrial membrane respiratory chain NADH dehydrogenase (Complex I), that is believed not to be involved in catalysis. Complex I functions in the transfer of electrons from NADH to the respiratory chain. The immediate electron acceptor for the enzyme is believed to be ubiquinone.</text>
</comment>
<dbReference type="PANTHER" id="PTHR13327:SF0">
    <property type="entry name" value="NADH DEHYDROGENASE [UBIQUINONE] 1 BETA SUBCOMPLEX SUBUNIT 11, MITOCHONDRIAL"/>
    <property type="match status" value="1"/>
</dbReference>
<keyword evidence="11" id="KW-1133">Transmembrane helix</keyword>
<keyword evidence="18" id="KW-1185">Reference proteome</keyword>
<comment type="subcellular location">
    <subcellularLocation>
        <location evidence="2">Mitochondrion inner membrane</location>
        <topology evidence="2">Single-pass membrane protein</topology>
    </subcellularLocation>
</comment>
<evidence type="ECO:0000256" key="15">
    <source>
        <dbReference type="ARBA" id="ARBA00031387"/>
    </source>
</evidence>
<accession>A0A1B0DJQ5</accession>
<evidence type="ECO:0000256" key="9">
    <source>
        <dbReference type="ARBA" id="ARBA00022946"/>
    </source>
</evidence>
<evidence type="ECO:0000256" key="1">
    <source>
        <dbReference type="ARBA" id="ARBA00003195"/>
    </source>
</evidence>
<evidence type="ECO:0000256" key="12">
    <source>
        <dbReference type="ARBA" id="ARBA00023128"/>
    </source>
</evidence>
<keyword evidence="7" id="KW-0812">Transmembrane</keyword>
<evidence type="ECO:0000256" key="14">
    <source>
        <dbReference type="ARBA" id="ARBA00030753"/>
    </source>
</evidence>
<evidence type="ECO:0000256" key="3">
    <source>
        <dbReference type="ARBA" id="ARBA00008915"/>
    </source>
</evidence>
<evidence type="ECO:0000256" key="10">
    <source>
        <dbReference type="ARBA" id="ARBA00022982"/>
    </source>
</evidence>
<dbReference type="GO" id="GO:0005743">
    <property type="term" value="C:mitochondrial inner membrane"/>
    <property type="evidence" value="ECO:0007669"/>
    <property type="project" value="UniProtKB-SubCell"/>
</dbReference>
<dbReference type="CTD" id="42282"/>
<evidence type="ECO:0000256" key="5">
    <source>
        <dbReference type="ARBA" id="ARBA00022448"/>
    </source>
</evidence>
<reference evidence="17" key="1">
    <citation type="submission" date="2022-08" db="UniProtKB">
        <authorList>
            <consortium name="EnsemblMetazoa"/>
        </authorList>
    </citation>
    <scope>IDENTIFICATION</scope>
    <source>
        <strain evidence="17">Israel</strain>
    </source>
</reference>
<dbReference type="GeneID" id="129802349"/>
<evidence type="ECO:0000256" key="16">
    <source>
        <dbReference type="ARBA" id="ARBA00046528"/>
    </source>
</evidence>
<evidence type="ECO:0000256" key="13">
    <source>
        <dbReference type="ARBA" id="ARBA00023136"/>
    </source>
</evidence>
<dbReference type="EMBL" id="AJVK01035127">
    <property type="status" value="NOT_ANNOTATED_CDS"/>
    <property type="molecule type" value="Genomic_DNA"/>
</dbReference>
<dbReference type="OrthoDB" id="5917019at2759"/>
<name>A0A1B0DJQ5_PHLPP</name>
<dbReference type="VEuPathDB" id="VectorBase:PPAI008479"/>
<dbReference type="PANTHER" id="PTHR13327">
    <property type="entry name" value="NADH-UBIQUINONE OXIDOREDUCTASE ESSS SUBUNIT, MITOCHONDRIAL PRECURSOR"/>
    <property type="match status" value="1"/>
</dbReference>
<evidence type="ECO:0000256" key="11">
    <source>
        <dbReference type="ARBA" id="ARBA00022989"/>
    </source>
</evidence>
<dbReference type="VEuPathDB" id="VectorBase:PPAPM1_004971"/>
<keyword evidence="12" id="KW-0496">Mitochondrion</keyword>
<dbReference type="KEGG" id="ppap:129802349"/>
<dbReference type="EnsemblMetazoa" id="PPAI008479-RA">
    <property type="protein sequence ID" value="PPAI008479-PA"/>
    <property type="gene ID" value="PPAI008479"/>
</dbReference>
<keyword evidence="13" id="KW-0472">Membrane</keyword>
<protein>
    <recommendedName>
        <fullName evidence="4">NADH dehydrogenase [ubiquinone] 1 beta subcomplex subunit 11, mitochondrial</fullName>
    </recommendedName>
    <alternativeName>
        <fullName evidence="15">Complex I-ESSS</fullName>
    </alternativeName>
    <alternativeName>
        <fullName evidence="14">NADH-ubiquinone oxidoreductase ESSS subunit</fullName>
    </alternativeName>
</protein>
<evidence type="ECO:0000313" key="18">
    <source>
        <dbReference type="Proteomes" id="UP000092462"/>
    </source>
</evidence>
<keyword evidence="5" id="KW-0813">Transport</keyword>
<dbReference type="RefSeq" id="XP_055704063.1">
    <property type="nucleotide sequence ID" value="XM_055848088.1"/>
</dbReference>
<evidence type="ECO:0000256" key="2">
    <source>
        <dbReference type="ARBA" id="ARBA00004434"/>
    </source>
</evidence>
<dbReference type="AlphaFoldDB" id="A0A1B0DJQ5"/>
<evidence type="ECO:0000256" key="4">
    <source>
        <dbReference type="ARBA" id="ARBA00018632"/>
    </source>
</evidence>
<sequence length="150" mass="17386">MSALVRLNALRLVRNTIQNASRNSRMLSTSPKNQETGPISPTTPIDTTKTDEELKKNWQSYGFEAHDKYQDRSHMRATFFFSVTLCIVWGSFLFAYMPDYRLRDWAQREAFLEIRRRESLGLPHVNKDYVDPATVVLPSDEELGDTEIII</sequence>